<gene>
    <name evidence="2" type="ORF">EGW08_017522</name>
</gene>
<evidence type="ECO:0000313" key="3">
    <source>
        <dbReference type="Proteomes" id="UP000271974"/>
    </source>
</evidence>
<keyword evidence="3" id="KW-1185">Reference proteome</keyword>
<evidence type="ECO:0000256" key="1">
    <source>
        <dbReference type="SAM" id="MobiDB-lite"/>
    </source>
</evidence>
<name>A0A433SZH2_ELYCH</name>
<proteinExistence type="predicted"/>
<protein>
    <submittedName>
        <fullName evidence="2">Uncharacterized protein</fullName>
    </submittedName>
</protein>
<evidence type="ECO:0000313" key="2">
    <source>
        <dbReference type="EMBL" id="RUS74713.1"/>
    </source>
</evidence>
<reference evidence="2 3" key="1">
    <citation type="submission" date="2019-01" db="EMBL/GenBank/DDBJ databases">
        <title>A draft genome assembly of the solar-powered sea slug Elysia chlorotica.</title>
        <authorList>
            <person name="Cai H."/>
            <person name="Li Q."/>
            <person name="Fang X."/>
            <person name="Li J."/>
            <person name="Curtis N.E."/>
            <person name="Altenburger A."/>
            <person name="Shibata T."/>
            <person name="Feng M."/>
            <person name="Maeda T."/>
            <person name="Schwartz J.A."/>
            <person name="Shigenobu S."/>
            <person name="Lundholm N."/>
            <person name="Nishiyama T."/>
            <person name="Yang H."/>
            <person name="Hasebe M."/>
            <person name="Li S."/>
            <person name="Pierce S.K."/>
            <person name="Wang J."/>
        </authorList>
    </citation>
    <scope>NUCLEOTIDE SEQUENCE [LARGE SCALE GENOMIC DNA]</scope>
    <source>
        <strain evidence="2">EC2010</strain>
        <tissue evidence="2">Whole organism of an adult</tissue>
    </source>
</reference>
<feature type="region of interest" description="Disordered" evidence="1">
    <location>
        <begin position="67"/>
        <end position="90"/>
    </location>
</feature>
<sequence length="285" mass="32105">MVEMIKPEKPDDVRRARLKFRLSRLFDLACMLTRSSLPSPETLDAGALQIARARFSPDETFLAVLPKKGKQNKREGQARWTSESEDGKASRPQRAFSACFIRWRKAIITTVHRDHHIKPRADISTPCQDQVVKILVEPGGANYDADAECRHGEHGNHIGDQSERCLRLTQPMGDQENLMPSCCDCVIHHRPVYRKASNPEMVFGYTGWVNQRMSKSPRKPVKSESGFYPVTPDIPPAPPLLCPCCVFLNKLVFLVWGYTNIRGNDDKELAFSTRSSPSPGTTSNK</sequence>
<comment type="caution">
    <text evidence="2">The sequence shown here is derived from an EMBL/GenBank/DDBJ whole genome shotgun (WGS) entry which is preliminary data.</text>
</comment>
<dbReference type="AlphaFoldDB" id="A0A433SZH2"/>
<dbReference type="Proteomes" id="UP000271974">
    <property type="component" value="Unassembled WGS sequence"/>
</dbReference>
<accession>A0A433SZH2</accession>
<dbReference type="EMBL" id="RQTK01000806">
    <property type="protein sequence ID" value="RUS74713.1"/>
    <property type="molecule type" value="Genomic_DNA"/>
</dbReference>
<organism evidence="2 3">
    <name type="scientific">Elysia chlorotica</name>
    <name type="common">Eastern emerald elysia</name>
    <name type="synonym">Sea slug</name>
    <dbReference type="NCBI Taxonomy" id="188477"/>
    <lineage>
        <taxon>Eukaryota</taxon>
        <taxon>Metazoa</taxon>
        <taxon>Spiralia</taxon>
        <taxon>Lophotrochozoa</taxon>
        <taxon>Mollusca</taxon>
        <taxon>Gastropoda</taxon>
        <taxon>Heterobranchia</taxon>
        <taxon>Euthyneura</taxon>
        <taxon>Panpulmonata</taxon>
        <taxon>Sacoglossa</taxon>
        <taxon>Placobranchoidea</taxon>
        <taxon>Plakobranchidae</taxon>
        <taxon>Elysia</taxon>
    </lineage>
</organism>